<sequence>MSFNKKIVAFLQVTRWPNLLIIVLGQYLTAIFLIEAGNWNDVLLSLRMAVLSLSTVILAASGYLINDYYDIKIDYVNKPQKVVIGKYIRRRHAMLAHTTLNFIGITMGLLLNYKVGLVNVFAAYLLWLYSNKLKRLPFWGNFSVAVLTALSIFSVYLIFPDNFQKVLLYSYFGFTLTFIREVIKDMEDIKGDEEFGCRTIPIILGIRATKRVLYVLIIVFTTSCILVCTIYNLYSLGIFFTALSIPWIIFIYQIYRADTQKSYRKLSTTAKLIMLLGLVSMTML</sequence>
<feature type="transmembrane region" description="Helical" evidence="6">
    <location>
        <begin position="238"/>
        <end position="255"/>
    </location>
</feature>
<evidence type="ECO:0000256" key="1">
    <source>
        <dbReference type="ARBA" id="ARBA00004141"/>
    </source>
</evidence>
<evidence type="ECO:0000313" key="8">
    <source>
        <dbReference type="Proteomes" id="UP000559010"/>
    </source>
</evidence>
<dbReference type="GO" id="GO:0016765">
    <property type="term" value="F:transferase activity, transferring alkyl or aryl (other than methyl) groups"/>
    <property type="evidence" value="ECO:0007669"/>
    <property type="project" value="InterPro"/>
</dbReference>
<accession>A0A848IZ16</accession>
<organism evidence="7 8">
    <name type="scientific">Marinigracilibium pacificum</name>
    <dbReference type="NCBI Taxonomy" id="2729599"/>
    <lineage>
        <taxon>Bacteria</taxon>
        <taxon>Pseudomonadati</taxon>
        <taxon>Bacteroidota</taxon>
        <taxon>Cytophagia</taxon>
        <taxon>Cytophagales</taxon>
        <taxon>Flammeovirgaceae</taxon>
        <taxon>Marinigracilibium</taxon>
    </lineage>
</organism>
<feature type="transmembrane region" description="Helical" evidence="6">
    <location>
        <begin position="46"/>
        <end position="65"/>
    </location>
</feature>
<dbReference type="Gene3D" id="1.10.357.140">
    <property type="entry name" value="UbiA prenyltransferase"/>
    <property type="match status" value="1"/>
</dbReference>
<evidence type="ECO:0000256" key="3">
    <source>
        <dbReference type="ARBA" id="ARBA00022692"/>
    </source>
</evidence>
<proteinExistence type="predicted"/>
<dbReference type="PANTHER" id="PTHR42723:SF1">
    <property type="entry name" value="CHLOROPHYLL SYNTHASE, CHLOROPLASTIC"/>
    <property type="match status" value="1"/>
</dbReference>
<comment type="caution">
    <text evidence="7">The sequence shown here is derived from an EMBL/GenBank/DDBJ whole genome shotgun (WGS) entry which is preliminary data.</text>
</comment>
<dbReference type="Proteomes" id="UP000559010">
    <property type="component" value="Unassembled WGS sequence"/>
</dbReference>
<evidence type="ECO:0000256" key="2">
    <source>
        <dbReference type="ARBA" id="ARBA00022475"/>
    </source>
</evidence>
<dbReference type="Pfam" id="PF01040">
    <property type="entry name" value="UbiA"/>
    <property type="match status" value="1"/>
</dbReference>
<reference evidence="7 8" key="1">
    <citation type="submission" date="2020-04" db="EMBL/GenBank/DDBJ databases">
        <title>Flammeovirgaceae bacterium KN852 isolated from deep sea.</title>
        <authorList>
            <person name="Zhang D.-C."/>
        </authorList>
    </citation>
    <scope>NUCLEOTIDE SEQUENCE [LARGE SCALE GENOMIC DNA]</scope>
    <source>
        <strain evidence="7 8">KN852</strain>
    </source>
</reference>
<evidence type="ECO:0000256" key="6">
    <source>
        <dbReference type="SAM" id="Phobius"/>
    </source>
</evidence>
<feature type="transmembrane region" description="Helical" evidence="6">
    <location>
        <begin position="212"/>
        <end position="232"/>
    </location>
</feature>
<keyword evidence="3 6" id="KW-0812">Transmembrane</keyword>
<feature type="transmembrane region" description="Helical" evidence="6">
    <location>
        <begin position="138"/>
        <end position="160"/>
    </location>
</feature>
<dbReference type="AlphaFoldDB" id="A0A848IZ16"/>
<keyword evidence="4 6" id="KW-1133">Transmembrane helix</keyword>
<feature type="transmembrane region" description="Helical" evidence="6">
    <location>
        <begin position="102"/>
        <end position="126"/>
    </location>
</feature>
<evidence type="ECO:0000256" key="5">
    <source>
        <dbReference type="ARBA" id="ARBA00023136"/>
    </source>
</evidence>
<keyword evidence="7" id="KW-0808">Transferase</keyword>
<dbReference type="EMBL" id="JABBNU010000009">
    <property type="protein sequence ID" value="NMM49773.1"/>
    <property type="molecule type" value="Genomic_DNA"/>
</dbReference>
<comment type="subcellular location">
    <subcellularLocation>
        <location evidence="1">Membrane</location>
        <topology evidence="1">Multi-pass membrane protein</topology>
    </subcellularLocation>
</comment>
<dbReference type="CDD" id="cd13961">
    <property type="entry name" value="PT_UbiA_DGGGPS"/>
    <property type="match status" value="1"/>
</dbReference>
<evidence type="ECO:0000313" key="7">
    <source>
        <dbReference type="EMBL" id="NMM49773.1"/>
    </source>
</evidence>
<dbReference type="InterPro" id="IPR050475">
    <property type="entry name" value="Prenyltransferase_related"/>
</dbReference>
<feature type="transmembrane region" description="Helical" evidence="6">
    <location>
        <begin position="16"/>
        <end position="34"/>
    </location>
</feature>
<protein>
    <submittedName>
        <fullName evidence="7">UbiA family prenyltransferase</fullName>
    </submittedName>
</protein>
<keyword evidence="5 6" id="KW-0472">Membrane</keyword>
<keyword evidence="2" id="KW-1003">Cell membrane</keyword>
<dbReference type="PANTHER" id="PTHR42723">
    <property type="entry name" value="CHLOROPHYLL SYNTHASE"/>
    <property type="match status" value="1"/>
</dbReference>
<dbReference type="NCBIfam" id="NF009513">
    <property type="entry name" value="PRK12872.1-3"/>
    <property type="match status" value="1"/>
</dbReference>
<dbReference type="Gene3D" id="1.20.120.1780">
    <property type="entry name" value="UbiA prenyltransferase"/>
    <property type="match status" value="1"/>
</dbReference>
<dbReference type="GO" id="GO:0016020">
    <property type="term" value="C:membrane"/>
    <property type="evidence" value="ECO:0007669"/>
    <property type="project" value="UniProtKB-SubCell"/>
</dbReference>
<dbReference type="InterPro" id="IPR000537">
    <property type="entry name" value="UbiA_prenyltransferase"/>
</dbReference>
<dbReference type="RefSeq" id="WP_169683196.1">
    <property type="nucleotide sequence ID" value="NZ_JABBNU010000009.1"/>
</dbReference>
<dbReference type="InterPro" id="IPR044878">
    <property type="entry name" value="UbiA_sf"/>
</dbReference>
<name>A0A848IZ16_9BACT</name>
<keyword evidence="8" id="KW-1185">Reference proteome</keyword>
<gene>
    <name evidence="7" type="ORF">HH304_15300</name>
</gene>
<evidence type="ECO:0000256" key="4">
    <source>
        <dbReference type="ARBA" id="ARBA00022989"/>
    </source>
</evidence>